<feature type="domain" description="FecR N-terminal" evidence="2">
    <location>
        <begin position="15"/>
        <end position="56"/>
    </location>
</feature>
<dbReference type="PANTHER" id="PTHR30273">
    <property type="entry name" value="PERIPLASMIC SIGNAL SENSOR AND SIGMA FACTOR ACTIVATOR FECR-RELATED"/>
    <property type="match status" value="1"/>
</dbReference>
<reference evidence="3 4" key="1">
    <citation type="submission" date="2017-05" db="EMBL/GenBank/DDBJ databases">
        <title>Complete and WGS of Bordetella genogroups.</title>
        <authorList>
            <person name="Spilker T."/>
            <person name="LiPuma J."/>
        </authorList>
    </citation>
    <scope>NUCLEOTIDE SEQUENCE [LARGE SCALE GENOMIC DNA]</scope>
    <source>
        <strain evidence="3 4">AU9919</strain>
    </source>
</reference>
<dbReference type="InterPro" id="IPR032623">
    <property type="entry name" value="FecR_N"/>
</dbReference>
<dbReference type="AlphaFoldDB" id="A0A261U6V4"/>
<dbReference type="PANTHER" id="PTHR30273:SF2">
    <property type="entry name" value="PROTEIN FECR"/>
    <property type="match status" value="1"/>
</dbReference>
<dbReference type="Pfam" id="PF16220">
    <property type="entry name" value="DUF4880"/>
    <property type="match status" value="1"/>
</dbReference>
<accession>A0A261U6V4</accession>
<dbReference type="InterPro" id="IPR006860">
    <property type="entry name" value="FecR"/>
</dbReference>
<dbReference type="Pfam" id="PF04773">
    <property type="entry name" value="FecR"/>
    <property type="match status" value="1"/>
</dbReference>
<organism evidence="3 4">
    <name type="scientific">Bordetella genomosp. 4</name>
    <dbReference type="NCBI Taxonomy" id="463044"/>
    <lineage>
        <taxon>Bacteria</taxon>
        <taxon>Pseudomonadati</taxon>
        <taxon>Pseudomonadota</taxon>
        <taxon>Betaproteobacteria</taxon>
        <taxon>Burkholderiales</taxon>
        <taxon>Alcaligenaceae</taxon>
        <taxon>Bordetella</taxon>
    </lineage>
</organism>
<sequence length="335" mass="36849">MSASRIDTEKDPIAQAAIAWWIELQSGEGGAAALDACRQWRAADPRHEHAWARLESFAHAVRDVPSDFAHTHLVGAATARRRSRSHGQQRRALLKGMAAVAVLGGTGAAAYEWTPWQRLVADYSTRVGERRRVLLPDDIRMDLASDTAVSSAFHDGRRELTLWRGEMGVAVRCDRGVSPLVVNVDGSRVEVDNAHFSLWRQASEMRVDVYEGSLRVSAQDSEPRVLAAGAALYRKAGSWHEAAAQNNRAAWMDGLLVANGDRLAEVVAQLARYRHGMLSVSPEVADLSVSGVFPLDDTDGALNMLQHVLPITIKRWGRWWVRIDGAEGPARQRSA</sequence>
<feature type="domain" description="FecR protein" evidence="1">
    <location>
        <begin position="122"/>
        <end position="214"/>
    </location>
</feature>
<dbReference type="PIRSF" id="PIRSF018266">
    <property type="entry name" value="FecR"/>
    <property type="match status" value="1"/>
</dbReference>
<proteinExistence type="predicted"/>
<protein>
    <recommendedName>
        <fullName evidence="5">Iron dicitrate transport regulator FecR</fullName>
    </recommendedName>
</protein>
<evidence type="ECO:0000259" key="1">
    <source>
        <dbReference type="Pfam" id="PF04773"/>
    </source>
</evidence>
<dbReference type="EMBL" id="NEVQ01000012">
    <property type="protein sequence ID" value="OZI57365.1"/>
    <property type="molecule type" value="Genomic_DNA"/>
</dbReference>
<gene>
    <name evidence="3" type="ORF">CAL20_08120</name>
</gene>
<name>A0A261U6V4_9BORD</name>
<evidence type="ECO:0000313" key="3">
    <source>
        <dbReference type="EMBL" id="OZI57365.1"/>
    </source>
</evidence>
<evidence type="ECO:0008006" key="5">
    <source>
        <dbReference type="Google" id="ProtNLM"/>
    </source>
</evidence>
<evidence type="ECO:0000313" key="4">
    <source>
        <dbReference type="Proteomes" id="UP000216885"/>
    </source>
</evidence>
<dbReference type="Proteomes" id="UP000216885">
    <property type="component" value="Unassembled WGS sequence"/>
</dbReference>
<dbReference type="OrthoDB" id="8666469at2"/>
<comment type="caution">
    <text evidence="3">The sequence shown here is derived from an EMBL/GenBank/DDBJ whole genome shotgun (WGS) entry which is preliminary data.</text>
</comment>
<dbReference type="InterPro" id="IPR012373">
    <property type="entry name" value="Ferrdict_sens_TM"/>
</dbReference>
<dbReference type="Gene3D" id="2.60.120.1440">
    <property type="match status" value="1"/>
</dbReference>
<evidence type="ECO:0000259" key="2">
    <source>
        <dbReference type="Pfam" id="PF16220"/>
    </source>
</evidence>
<dbReference type="GO" id="GO:0016989">
    <property type="term" value="F:sigma factor antagonist activity"/>
    <property type="evidence" value="ECO:0007669"/>
    <property type="project" value="TreeGrafter"/>
</dbReference>
<dbReference type="RefSeq" id="WP_094820326.1">
    <property type="nucleotide sequence ID" value="NZ_NEVO01000005.1"/>
</dbReference>
<keyword evidence="4" id="KW-1185">Reference proteome</keyword>